<accession>A0A4Q0YDP9</accession>
<protein>
    <submittedName>
        <fullName evidence="1">Uncharacterized protein</fullName>
    </submittedName>
</protein>
<gene>
    <name evidence="1" type="ORF">CS022_24415</name>
</gene>
<dbReference type="Proteomes" id="UP000290287">
    <property type="component" value="Unassembled WGS sequence"/>
</dbReference>
<organism evidence="1 2">
    <name type="scientific">Veronia nyctiphanis</name>
    <dbReference type="NCBI Taxonomy" id="1278244"/>
    <lineage>
        <taxon>Bacteria</taxon>
        <taxon>Pseudomonadati</taxon>
        <taxon>Pseudomonadota</taxon>
        <taxon>Gammaproteobacteria</taxon>
        <taxon>Vibrionales</taxon>
        <taxon>Vibrionaceae</taxon>
        <taxon>Veronia</taxon>
    </lineage>
</organism>
<proteinExistence type="predicted"/>
<keyword evidence="2" id="KW-1185">Reference proteome</keyword>
<dbReference type="EMBL" id="PEIB01000072">
    <property type="protein sequence ID" value="RXJ67199.1"/>
    <property type="molecule type" value="Genomic_DNA"/>
</dbReference>
<name>A0A4Q0YDP9_9GAMM</name>
<dbReference type="RefSeq" id="WP_129124433.1">
    <property type="nucleotide sequence ID" value="NZ_PEIB01000072.1"/>
</dbReference>
<dbReference type="AlphaFoldDB" id="A0A4Q0YDP9"/>
<evidence type="ECO:0000313" key="1">
    <source>
        <dbReference type="EMBL" id="RXJ67199.1"/>
    </source>
</evidence>
<comment type="caution">
    <text evidence="1">The sequence shown here is derived from an EMBL/GenBank/DDBJ whole genome shotgun (WGS) entry which is preliminary data.</text>
</comment>
<sequence length="93" mass="10352">MSKLNKSDVLITTQTGWNEAYLIGTEKELLNFAQSIIESVQSAKSDIFFGEKVKTSKHIYGKVSFASEVQFDEVVVTESVEQTDEISCKVQGI</sequence>
<reference evidence="1 2" key="1">
    <citation type="submission" date="2017-10" db="EMBL/GenBank/DDBJ databases">
        <title>Nyctiphanis sp. nov., isolated from the stomach of the euphausiid Nyctiphanes simplex (Hansen, 1911) in the Gulf of California.</title>
        <authorList>
            <person name="Gomez-Gil B."/>
            <person name="Aguilar-Mendez M."/>
            <person name="Lopez-Cortes A."/>
            <person name="Gomez-Gutierrez J."/>
            <person name="Roque A."/>
            <person name="Lang E."/>
            <person name="Gonzalez-Castillo A."/>
        </authorList>
    </citation>
    <scope>NUCLEOTIDE SEQUENCE [LARGE SCALE GENOMIC DNA]</scope>
    <source>
        <strain evidence="1 2">CAIM 600</strain>
    </source>
</reference>
<dbReference type="OrthoDB" id="7065402at2"/>
<evidence type="ECO:0000313" key="2">
    <source>
        <dbReference type="Proteomes" id="UP000290287"/>
    </source>
</evidence>